<proteinExistence type="predicted"/>
<dbReference type="OMA" id="EDRICAR"/>
<reference evidence="1" key="2">
    <citation type="journal article" date="2022" name="Microb. Genom.">
        <title>A chromosome-scale genome assembly of the tomato pathogen Cladosporium fulvum reveals a compartmentalized genome architecture and the presence of a dispensable chromosome.</title>
        <authorList>
            <person name="Zaccaron A.Z."/>
            <person name="Chen L.H."/>
            <person name="Samaras A."/>
            <person name="Stergiopoulos I."/>
        </authorList>
    </citation>
    <scope>NUCLEOTIDE SEQUENCE</scope>
    <source>
        <strain evidence="1">Race5_Kim</strain>
    </source>
</reference>
<reference evidence="1" key="1">
    <citation type="submission" date="2021-12" db="EMBL/GenBank/DDBJ databases">
        <authorList>
            <person name="Zaccaron A."/>
            <person name="Stergiopoulos I."/>
        </authorList>
    </citation>
    <scope>NUCLEOTIDE SEQUENCE</scope>
    <source>
        <strain evidence="1">Race5_Kim</strain>
    </source>
</reference>
<evidence type="ECO:0000313" key="2">
    <source>
        <dbReference type="Proteomes" id="UP000756132"/>
    </source>
</evidence>
<name>A0A9Q8LD41_PASFU</name>
<organism evidence="1 2">
    <name type="scientific">Passalora fulva</name>
    <name type="common">Tomato leaf mold</name>
    <name type="synonym">Cladosporium fulvum</name>
    <dbReference type="NCBI Taxonomy" id="5499"/>
    <lineage>
        <taxon>Eukaryota</taxon>
        <taxon>Fungi</taxon>
        <taxon>Dikarya</taxon>
        <taxon>Ascomycota</taxon>
        <taxon>Pezizomycotina</taxon>
        <taxon>Dothideomycetes</taxon>
        <taxon>Dothideomycetidae</taxon>
        <taxon>Mycosphaerellales</taxon>
        <taxon>Mycosphaerellaceae</taxon>
        <taxon>Fulvia</taxon>
    </lineage>
</organism>
<sequence length="254" mass="28903">MASDHSKRDIFPFFDLPREMRDSIYLHLGISSSKTRLMHNDGWDPDDEDSKKPIEDLSVIRLRIENVCRSNVLCVSRQFKQEYEEQLSKATTIVFTDHKGNEVWKLLDMSDKKFGDVKQAKYYGYIQCTQCPDGPQSCQVGSDIDDTIAWLQVTLGHLATSSKVTIVVVLRWSGSMDLRWPQSPHRAHLEVDFKKLASVPRVSAIEVYRDNSGVDDFDVEAQVLAENLYVSWTAKDGWQAPVAAANAMEESKEL</sequence>
<dbReference type="AlphaFoldDB" id="A0A9Q8LD41"/>
<dbReference type="Proteomes" id="UP000756132">
    <property type="component" value="Chromosome 3"/>
</dbReference>
<accession>A0A9Q8LD41</accession>
<gene>
    <name evidence="1" type="ORF">CLAFUR5_08258</name>
</gene>
<dbReference type="GeneID" id="71988136"/>
<dbReference type="OrthoDB" id="3650782at2759"/>
<evidence type="ECO:0000313" key="1">
    <source>
        <dbReference type="EMBL" id="UJO15024.1"/>
    </source>
</evidence>
<dbReference type="EMBL" id="CP090165">
    <property type="protein sequence ID" value="UJO15024.1"/>
    <property type="molecule type" value="Genomic_DNA"/>
</dbReference>
<dbReference type="RefSeq" id="XP_047759390.1">
    <property type="nucleotide sequence ID" value="XM_047907406.1"/>
</dbReference>
<protein>
    <recommendedName>
        <fullName evidence="3">F-box domain-containing protein</fullName>
    </recommendedName>
</protein>
<evidence type="ECO:0008006" key="3">
    <source>
        <dbReference type="Google" id="ProtNLM"/>
    </source>
</evidence>
<keyword evidence="2" id="KW-1185">Reference proteome</keyword>
<dbReference type="KEGG" id="ffu:CLAFUR5_08258"/>